<keyword evidence="6" id="KW-1185">Reference proteome</keyword>
<dbReference type="CDD" id="cd16145">
    <property type="entry name" value="ARS_like"/>
    <property type="match status" value="1"/>
</dbReference>
<evidence type="ECO:0000256" key="3">
    <source>
        <dbReference type="SAM" id="SignalP"/>
    </source>
</evidence>
<evidence type="ECO:0000313" key="5">
    <source>
        <dbReference type="EMBL" id="MBJ2173616.1"/>
    </source>
</evidence>
<feature type="domain" description="Sulfatase N-terminal" evidence="4">
    <location>
        <begin position="40"/>
        <end position="385"/>
    </location>
</feature>
<proteinExistence type="inferred from homology"/>
<evidence type="ECO:0000256" key="1">
    <source>
        <dbReference type="ARBA" id="ARBA00008779"/>
    </source>
</evidence>
<dbReference type="Proteomes" id="UP000623301">
    <property type="component" value="Unassembled WGS sequence"/>
</dbReference>
<comment type="caution">
    <text evidence="5">The sequence shown here is derived from an EMBL/GenBank/DDBJ whole genome shotgun (WGS) entry which is preliminary data.</text>
</comment>
<evidence type="ECO:0000313" key="6">
    <source>
        <dbReference type="Proteomes" id="UP000623301"/>
    </source>
</evidence>
<keyword evidence="2" id="KW-0378">Hydrolase</keyword>
<dbReference type="EMBL" id="JAEHFJ010000002">
    <property type="protein sequence ID" value="MBJ2173616.1"/>
    <property type="molecule type" value="Genomic_DNA"/>
</dbReference>
<dbReference type="Gene3D" id="3.40.720.10">
    <property type="entry name" value="Alkaline Phosphatase, subunit A"/>
    <property type="match status" value="1"/>
</dbReference>
<dbReference type="InterPro" id="IPR024607">
    <property type="entry name" value="Sulfatase_CS"/>
</dbReference>
<feature type="chain" id="PRO_5045283327" evidence="3">
    <location>
        <begin position="24"/>
        <end position="491"/>
    </location>
</feature>
<protein>
    <submittedName>
        <fullName evidence="5">Arylsulfatase</fullName>
    </submittedName>
</protein>
<dbReference type="Pfam" id="PF00884">
    <property type="entry name" value="Sulfatase"/>
    <property type="match status" value="1"/>
</dbReference>
<dbReference type="SUPFAM" id="SSF53649">
    <property type="entry name" value="Alkaline phosphatase-like"/>
    <property type="match status" value="1"/>
</dbReference>
<dbReference type="InterPro" id="IPR000917">
    <property type="entry name" value="Sulfatase_N"/>
</dbReference>
<organism evidence="5 6">
    <name type="scientific">Aureibaculum flavum</name>
    <dbReference type="NCBI Taxonomy" id="2795986"/>
    <lineage>
        <taxon>Bacteria</taxon>
        <taxon>Pseudomonadati</taxon>
        <taxon>Bacteroidota</taxon>
        <taxon>Flavobacteriia</taxon>
        <taxon>Flavobacteriales</taxon>
        <taxon>Flavobacteriaceae</taxon>
        <taxon>Aureibaculum</taxon>
    </lineage>
</organism>
<comment type="similarity">
    <text evidence="1">Belongs to the sulfatase family.</text>
</comment>
<sequence>MIHMRVKAILLSTLLLIALISCAQEKKENQKETIVENQKPNIIYILADDMGIGDLGSYGQTIIQTPNLDKMAANGMQFTQHYSGASVCAPSRSTLMTGQHTGRTPIRGNKQFMPNKDGQVPLPANSVTLAEILKEKGYVTGAFGKWGLGFNEGDPNNQGFDEFYGYNCQRLAHRYYPPYLNHNQEIDSLEGNDWTNKVTYAPDKIQEHRLKFIEDNKDKPFFAYISLVLPHAEIISPNDSIFKLFDGKFKETPYTVDNKYTSDYGPDIVLHEYASVEKPLATYASMITRIDAYVGQIIDKVNELGLAENTIIMFASDNGPSPEGGTNPDFFNSNGKFRGYKRDLYEGGIRAPFIVVWPNKVNEGSISNHVSAFWDVLPTITEITNAKNPDNIDGISFLPSLLEVENQKQHEYLYWEFNIKGGRKAIRKGVWKGVWYKMNTKNPSAFELYNLADDVSETNNVADQHPEIVAEFQEILREASTESELFPFNTD</sequence>
<evidence type="ECO:0000256" key="2">
    <source>
        <dbReference type="ARBA" id="ARBA00022801"/>
    </source>
</evidence>
<name>A0ABS0WNU8_9FLAO</name>
<dbReference type="InterPro" id="IPR017850">
    <property type="entry name" value="Alkaline_phosphatase_core_sf"/>
</dbReference>
<dbReference type="PANTHER" id="PTHR43751:SF3">
    <property type="entry name" value="SULFATASE N-TERMINAL DOMAIN-CONTAINING PROTEIN"/>
    <property type="match status" value="1"/>
</dbReference>
<dbReference type="PROSITE" id="PS51257">
    <property type="entry name" value="PROKAR_LIPOPROTEIN"/>
    <property type="match status" value="1"/>
</dbReference>
<gene>
    <name evidence="5" type="ORF">JBL43_05165</name>
</gene>
<dbReference type="Gene3D" id="3.30.1120.10">
    <property type="match status" value="1"/>
</dbReference>
<accession>A0ABS0WNU8</accession>
<keyword evidence="3" id="KW-0732">Signal</keyword>
<dbReference type="PANTHER" id="PTHR43751">
    <property type="entry name" value="SULFATASE"/>
    <property type="match status" value="1"/>
</dbReference>
<dbReference type="InterPro" id="IPR052701">
    <property type="entry name" value="GAG_Ulvan_Degrading_Sulfatases"/>
</dbReference>
<reference evidence="5 6" key="1">
    <citation type="submission" date="2020-12" db="EMBL/GenBank/DDBJ databases">
        <title>Aureibaculum luteum sp. nov. and Aureibaculum flavum sp. nov., novel members of the family Flavobacteriaceae isolated from Antarctic intertidal sediments.</title>
        <authorList>
            <person name="He X."/>
            <person name="Zhang X."/>
        </authorList>
    </citation>
    <scope>NUCLEOTIDE SEQUENCE [LARGE SCALE GENOMIC DNA]</scope>
    <source>
        <strain evidence="5 6">A20</strain>
    </source>
</reference>
<dbReference type="PROSITE" id="PS00523">
    <property type="entry name" value="SULFATASE_1"/>
    <property type="match status" value="1"/>
</dbReference>
<feature type="signal peptide" evidence="3">
    <location>
        <begin position="1"/>
        <end position="23"/>
    </location>
</feature>
<evidence type="ECO:0000259" key="4">
    <source>
        <dbReference type="Pfam" id="PF00884"/>
    </source>
</evidence>